<comment type="similarity">
    <text evidence="2 9">Belongs to the phytosulfokine family.</text>
</comment>
<keyword evidence="8 9" id="KW-0339">Growth factor</keyword>
<evidence type="ECO:0000256" key="3">
    <source>
        <dbReference type="ARBA" id="ARBA00022473"/>
    </source>
</evidence>
<comment type="subcellular location">
    <subcellularLocation>
        <location evidence="1 9">Secreted</location>
    </subcellularLocation>
</comment>
<dbReference type="GO" id="GO:0030154">
    <property type="term" value="P:cell differentiation"/>
    <property type="evidence" value="ECO:0007669"/>
    <property type="project" value="UniProtKB-UniRule"/>
</dbReference>
<name>A0A803MQM5_CHEQI</name>
<evidence type="ECO:0000256" key="7">
    <source>
        <dbReference type="ARBA" id="ARBA00022782"/>
    </source>
</evidence>
<evidence type="ECO:0000313" key="10">
    <source>
        <dbReference type="EnsemblPlants" id="AUR62033576-RA:cds"/>
    </source>
</evidence>
<dbReference type="GO" id="GO:0008283">
    <property type="term" value="P:cell population proliferation"/>
    <property type="evidence" value="ECO:0007669"/>
    <property type="project" value="UniProtKB-UniRule"/>
</dbReference>
<comment type="function">
    <text evidence="9">Promotes plant cell differentiation, organogenesis and somatic embryogenesis as well as cell proliferation.</text>
</comment>
<dbReference type="GeneID" id="110729314"/>
<feature type="chain" id="PRO_5031606758" description="Phytosulfokine" evidence="9">
    <location>
        <begin position="26"/>
        <end position="93"/>
    </location>
</feature>
<dbReference type="OrthoDB" id="1914102at2759"/>
<comment type="PTM">
    <text evidence="9">PSK-alpha is produced by endopeptidase digestion. PSK-beta is produced from PSK-alpha by exopeptidase digestion.</text>
</comment>
<evidence type="ECO:0000313" key="11">
    <source>
        <dbReference type="Proteomes" id="UP000596660"/>
    </source>
</evidence>
<proteinExistence type="inferred from homology"/>
<protein>
    <recommendedName>
        <fullName evidence="9">Phytosulfokine</fullName>
    </recommendedName>
    <component>
        <recommendedName>
            <fullName evidence="9">Phytosulfokine-alpha</fullName>
            <shortName evidence="9">PSK-alpha</shortName>
            <shortName evidence="9">Phytosulfokine-a</shortName>
        </recommendedName>
    </component>
    <component>
        <recommendedName>
            <fullName evidence="9">Phytosulfokine-beta</fullName>
            <shortName evidence="9">PSK-beta</shortName>
            <shortName evidence="9">Phytosulfokine-b</shortName>
        </recommendedName>
    </component>
</protein>
<evidence type="ECO:0000256" key="5">
    <source>
        <dbReference type="ARBA" id="ARBA00022641"/>
    </source>
</evidence>
<sequence>MKNFSQRFVVFTLVVFLALSYITSARVLLPKLEQGKQELEIKDNATNIEDVSYQMGLDEIEVCRNKGEDCNAERKLLEEAHLDYIYTQKFNTP</sequence>
<gene>
    <name evidence="10" type="primary">LOC110729314</name>
</gene>
<dbReference type="Pfam" id="PF06404">
    <property type="entry name" value="PSK"/>
    <property type="match status" value="1"/>
</dbReference>
<keyword evidence="7 9" id="KW-0221">Differentiation</keyword>
<dbReference type="AlphaFoldDB" id="A0A803MQM5"/>
<evidence type="ECO:0000256" key="6">
    <source>
        <dbReference type="ARBA" id="ARBA00022729"/>
    </source>
</evidence>
<evidence type="ECO:0000256" key="2">
    <source>
        <dbReference type="ARBA" id="ARBA00010781"/>
    </source>
</evidence>
<keyword evidence="3 9" id="KW-0217">Developmental protein</keyword>
<dbReference type="OMA" id="MGIEECE"/>
<comment type="PTM">
    <text evidence="9">Sulfation is important for activity and for the binding to a putative membrane receptor.</text>
</comment>
<keyword evidence="6 9" id="KW-0732">Signal</keyword>
<dbReference type="GO" id="GO:0005576">
    <property type="term" value="C:extracellular region"/>
    <property type="evidence" value="ECO:0007669"/>
    <property type="project" value="UniProtKB-SubCell"/>
</dbReference>
<accession>A0A803MQM5</accession>
<keyword evidence="11" id="KW-1185">Reference proteome</keyword>
<reference evidence="10" key="2">
    <citation type="submission" date="2021-03" db="UniProtKB">
        <authorList>
            <consortium name="EnsemblPlants"/>
        </authorList>
    </citation>
    <scope>IDENTIFICATION</scope>
</reference>
<evidence type="ECO:0000256" key="8">
    <source>
        <dbReference type="ARBA" id="ARBA00023030"/>
    </source>
</evidence>
<dbReference type="PANTHER" id="PTHR33285:SF33">
    <property type="entry name" value="PHYTOSULFOKINE"/>
    <property type="match status" value="1"/>
</dbReference>
<organism evidence="10 11">
    <name type="scientific">Chenopodium quinoa</name>
    <name type="common">Quinoa</name>
    <dbReference type="NCBI Taxonomy" id="63459"/>
    <lineage>
        <taxon>Eukaryota</taxon>
        <taxon>Viridiplantae</taxon>
        <taxon>Streptophyta</taxon>
        <taxon>Embryophyta</taxon>
        <taxon>Tracheophyta</taxon>
        <taxon>Spermatophyta</taxon>
        <taxon>Magnoliopsida</taxon>
        <taxon>eudicotyledons</taxon>
        <taxon>Gunneridae</taxon>
        <taxon>Pentapetalae</taxon>
        <taxon>Caryophyllales</taxon>
        <taxon>Chenopodiaceae</taxon>
        <taxon>Chenopodioideae</taxon>
        <taxon>Atripliceae</taxon>
        <taxon>Chenopodium</taxon>
    </lineage>
</organism>
<reference evidence="10" key="1">
    <citation type="journal article" date="2017" name="Nature">
        <title>The genome of Chenopodium quinoa.</title>
        <authorList>
            <person name="Jarvis D.E."/>
            <person name="Ho Y.S."/>
            <person name="Lightfoot D.J."/>
            <person name="Schmoeckel S.M."/>
            <person name="Li B."/>
            <person name="Borm T.J.A."/>
            <person name="Ohyanagi H."/>
            <person name="Mineta K."/>
            <person name="Michell C.T."/>
            <person name="Saber N."/>
            <person name="Kharbatia N.M."/>
            <person name="Rupper R.R."/>
            <person name="Sharp A.R."/>
            <person name="Dally N."/>
            <person name="Boughton B.A."/>
            <person name="Woo Y.H."/>
            <person name="Gao G."/>
            <person name="Schijlen E.G.W.M."/>
            <person name="Guo X."/>
            <person name="Momin A.A."/>
            <person name="Negrao S."/>
            <person name="Al-Babili S."/>
            <person name="Gehring C."/>
            <person name="Roessner U."/>
            <person name="Jung C."/>
            <person name="Murphy K."/>
            <person name="Arold S.T."/>
            <person name="Gojobori T."/>
            <person name="van der Linden C.G."/>
            <person name="van Loo E.N."/>
            <person name="Jellen E.N."/>
            <person name="Maughan P.J."/>
            <person name="Tester M."/>
        </authorList>
    </citation>
    <scope>NUCLEOTIDE SEQUENCE [LARGE SCALE GENOMIC DNA]</scope>
    <source>
        <strain evidence="10">cv. PI 614886</strain>
    </source>
</reference>
<dbReference type="Gramene" id="AUR62033576-RA">
    <property type="protein sequence ID" value="AUR62033576-RA:cds"/>
    <property type="gene ID" value="AUR62033576"/>
</dbReference>
<evidence type="ECO:0000256" key="1">
    <source>
        <dbReference type="ARBA" id="ARBA00004613"/>
    </source>
</evidence>
<evidence type="ECO:0000256" key="9">
    <source>
        <dbReference type="RuleBase" id="RU368031"/>
    </source>
</evidence>
<evidence type="ECO:0000256" key="4">
    <source>
        <dbReference type="ARBA" id="ARBA00022525"/>
    </source>
</evidence>
<dbReference type="RefSeq" id="XP_021764735.1">
    <property type="nucleotide sequence ID" value="XM_021909043.1"/>
</dbReference>
<dbReference type="GO" id="GO:0008083">
    <property type="term" value="F:growth factor activity"/>
    <property type="evidence" value="ECO:0007669"/>
    <property type="project" value="UniProtKB-UniRule"/>
</dbReference>
<dbReference type="Proteomes" id="UP000596660">
    <property type="component" value="Unplaced"/>
</dbReference>
<dbReference type="KEGG" id="cqi:110729314"/>
<dbReference type="PANTHER" id="PTHR33285">
    <property type="entry name" value="PHYTOSULFOKINES 3"/>
    <property type="match status" value="1"/>
</dbReference>
<feature type="signal peptide" evidence="9">
    <location>
        <begin position="1"/>
        <end position="25"/>
    </location>
</feature>
<dbReference type="EnsemblPlants" id="AUR62033576-RA">
    <property type="protein sequence ID" value="AUR62033576-RA:cds"/>
    <property type="gene ID" value="AUR62033576"/>
</dbReference>
<keyword evidence="4 9" id="KW-0964">Secreted</keyword>
<keyword evidence="5 9" id="KW-0765">Sulfation</keyword>
<dbReference type="InterPro" id="IPR009438">
    <property type="entry name" value="Phytosulfokine"/>
</dbReference>